<dbReference type="InterPro" id="IPR016024">
    <property type="entry name" value="ARM-type_fold"/>
</dbReference>
<feature type="region of interest" description="Disordered" evidence="1">
    <location>
        <begin position="620"/>
        <end position="741"/>
    </location>
</feature>
<feature type="compositionally biased region" description="Low complexity" evidence="1">
    <location>
        <begin position="620"/>
        <end position="636"/>
    </location>
</feature>
<feature type="region of interest" description="Disordered" evidence="1">
    <location>
        <begin position="892"/>
        <end position="937"/>
    </location>
</feature>
<evidence type="ECO:0000313" key="3">
    <source>
        <dbReference type="Proteomes" id="UP001374579"/>
    </source>
</evidence>
<protein>
    <submittedName>
        <fullName evidence="2">Uncharacterized protein</fullName>
    </submittedName>
</protein>
<dbReference type="InterPro" id="IPR011989">
    <property type="entry name" value="ARM-like"/>
</dbReference>
<name>A0AAN9BKE2_9CAEN</name>
<dbReference type="SUPFAM" id="SSF48371">
    <property type="entry name" value="ARM repeat"/>
    <property type="match status" value="1"/>
</dbReference>
<accession>A0AAN9BKE2</accession>
<feature type="region of interest" description="Disordered" evidence="1">
    <location>
        <begin position="782"/>
        <end position="803"/>
    </location>
</feature>
<proteinExistence type="predicted"/>
<dbReference type="EMBL" id="JBAMIC010000004">
    <property type="protein sequence ID" value="KAK7107097.1"/>
    <property type="molecule type" value="Genomic_DNA"/>
</dbReference>
<feature type="compositionally biased region" description="Basic and acidic residues" evidence="1">
    <location>
        <begin position="826"/>
        <end position="846"/>
    </location>
</feature>
<evidence type="ECO:0000256" key="1">
    <source>
        <dbReference type="SAM" id="MobiDB-lite"/>
    </source>
</evidence>
<keyword evidence="3" id="KW-1185">Reference proteome</keyword>
<feature type="compositionally biased region" description="Low complexity" evidence="1">
    <location>
        <begin position="696"/>
        <end position="706"/>
    </location>
</feature>
<feature type="region of interest" description="Disordered" evidence="1">
    <location>
        <begin position="816"/>
        <end position="846"/>
    </location>
</feature>
<organism evidence="2 3">
    <name type="scientific">Littorina saxatilis</name>
    <dbReference type="NCBI Taxonomy" id="31220"/>
    <lineage>
        <taxon>Eukaryota</taxon>
        <taxon>Metazoa</taxon>
        <taxon>Spiralia</taxon>
        <taxon>Lophotrochozoa</taxon>
        <taxon>Mollusca</taxon>
        <taxon>Gastropoda</taxon>
        <taxon>Caenogastropoda</taxon>
        <taxon>Littorinimorpha</taxon>
        <taxon>Littorinoidea</taxon>
        <taxon>Littorinidae</taxon>
        <taxon>Littorina</taxon>
    </lineage>
</organism>
<dbReference type="AlphaFoldDB" id="A0AAN9BKE2"/>
<feature type="compositionally biased region" description="Polar residues" evidence="1">
    <location>
        <begin position="784"/>
        <end position="802"/>
    </location>
</feature>
<feature type="region of interest" description="Disordered" evidence="1">
    <location>
        <begin position="71"/>
        <end position="92"/>
    </location>
</feature>
<evidence type="ECO:0000313" key="2">
    <source>
        <dbReference type="EMBL" id="KAK7107097.1"/>
    </source>
</evidence>
<feature type="compositionally biased region" description="Polar residues" evidence="1">
    <location>
        <begin position="907"/>
        <end position="934"/>
    </location>
</feature>
<feature type="region of interest" description="Disordered" evidence="1">
    <location>
        <begin position="956"/>
        <end position="1027"/>
    </location>
</feature>
<feature type="compositionally biased region" description="Polar residues" evidence="1">
    <location>
        <begin position="637"/>
        <end position="660"/>
    </location>
</feature>
<comment type="caution">
    <text evidence="2">The sequence shown here is derived from an EMBL/GenBank/DDBJ whole genome shotgun (WGS) entry which is preliminary data.</text>
</comment>
<feature type="compositionally biased region" description="Polar residues" evidence="1">
    <location>
        <begin position="1003"/>
        <end position="1013"/>
    </location>
</feature>
<gene>
    <name evidence="2" type="ORF">V1264_015074</name>
</gene>
<sequence>MDRERAVQYFKDLGFTSTSLYLNSQQRYLGTPADKLVVAGDGIVSRKDWTHSSSNLKKDKQIPKQVEEGCKPHVEPLDPLFTPRSKTPRALSTVPTGPISVCTVCTCSGKVLRPRPPSAAPVVHSNSDIKGFCSDSESDSDSDEEGLSLDRLLGMVSRLNERPSTTTASTTLLRLASSFTSTLSLTEQHLNQLLEFLKKDGPVVVKEVCLTVLDRLLVTEWGWSLLTQSHIVDKVISLIGQSSLPSVQILAMGVLDKLLNVPEVDYAQIQERLEDEVYPCVFNFLHGKAGLDVKYAACCILRSLARDVDFATRIKKDNLFLRRQLRDSSARLREVYVGVLMAVLAHPGLTEPGSVDTGVLPVVKGLLRDGPCESQKQGLDLLHCVMSDQWGVQAVTGDQRMVASVMACLLASQCRRVRAQASLVAMALTSVHREHVARGVLEGVSHYVHPQEAVEVGVGGGSVARVTYPVPAKNQAEAHMWHNLDCFLDSVAGLFRSEGLVEMETDCLYSELPLRGDVGTAQLTCLSHLLQLMVNVCTWPMHRRLVGTGNAQVVKPDLTHLCDDFSLREKFSGLNHRLAIEQWKRFGPSVFAVLHWLAQRIALHIDREDNVAAGITSVASLGSGSRTSSRPSSANSAKENNSHYSSSAKCAQSSRPSSAKSARENTAPDMSVYSSSAKVGRSSRPSSAKSSRETRSSPPRARPASAKLPQGRRSSQALSRPASAKLPPGRSFSQASSRPASAKAVTVLARDVLVEAEWCLLKSLLNFLLCMTLVSCKKFADPLSQDSSPTNSHTTTSVSPSKKTAVAKGLWVSENPHLTQVSHKGAPHDQDRKQQKQLDKEVMTDRRAVRRGMYNEGMFAAMATLVQLADPEVKTMCGLILRAVVQPLDETVAPPSAQGNKDRPKQSTKSSVYSTFGDSSDGTDVSNNRPQSAHTIGKTEKAINIALHRMSSSSASVVRDALGPCPHSAARRSPDTHSAVSPHHVTGVKVSSKESLGLRPMSAASSLRSNTPLSVGRPDSVARDGDDHYSASLRCQSQLKLRPLIQGQPINRECQREAVEQCGRQVLQSLFSRSHRVKLFSLTFLHDLVKHSTAELHMELSKIGIIPKLLDFVQINDDSEELEVLGLKVLQLLVTSEERLRQLFSRLGGHRLLMVLVTHTNTNVRCQVRDTLAAVTRGQGFEGRGHVKGQRPASAPVKCREDTAPQVVGQAVDIWDDIMHRWGDEDKVVAVLQKFLKPS</sequence>
<dbReference type="Gene3D" id="1.25.10.10">
    <property type="entry name" value="Leucine-rich Repeat Variant"/>
    <property type="match status" value="2"/>
</dbReference>
<dbReference type="Proteomes" id="UP001374579">
    <property type="component" value="Unassembled WGS sequence"/>
</dbReference>
<reference evidence="2 3" key="1">
    <citation type="submission" date="2024-02" db="EMBL/GenBank/DDBJ databases">
        <title>Chromosome-scale genome assembly of the rough periwinkle Littorina saxatilis.</title>
        <authorList>
            <person name="De Jode A."/>
            <person name="Faria R."/>
            <person name="Formenti G."/>
            <person name="Sims Y."/>
            <person name="Smith T.P."/>
            <person name="Tracey A."/>
            <person name="Wood J.M.D."/>
            <person name="Zagrodzka Z.B."/>
            <person name="Johannesson K."/>
            <person name="Butlin R.K."/>
            <person name="Leder E.H."/>
        </authorList>
    </citation>
    <scope>NUCLEOTIDE SEQUENCE [LARGE SCALE GENOMIC DNA]</scope>
    <source>
        <strain evidence="2">Snail1</strain>
        <tissue evidence="2">Muscle</tissue>
    </source>
</reference>